<gene>
    <name evidence="1" type="ORF">SMRZ_LOCUS17909</name>
</gene>
<name>A0A183MPD4_9TREM</name>
<evidence type="ECO:0000313" key="2">
    <source>
        <dbReference type="Proteomes" id="UP000277204"/>
    </source>
</evidence>
<organism evidence="1 2">
    <name type="scientific">Schistosoma margrebowiei</name>
    <dbReference type="NCBI Taxonomy" id="48269"/>
    <lineage>
        <taxon>Eukaryota</taxon>
        <taxon>Metazoa</taxon>
        <taxon>Spiralia</taxon>
        <taxon>Lophotrochozoa</taxon>
        <taxon>Platyhelminthes</taxon>
        <taxon>Trematoda</taxon>
        <taxon>Digenea</taxon>
        <taxon>Strigeidida</taxon>
        <taxon>Schistosomatoidea</taxon>
        <taxon>Schistosomatidae</taxon>
        <taxon>Schistosoma</taxon>
    </lineage>
</organism>
<evidence type="ECO:0000313" key="1">
    <source>
        <dbReference type="EMBL" id="VDP25703.1"/>
    </source>
</evidence>
<proteinExistence type="predicted"/>
<dbReference type="AlphaFoldDB" id="A0A183MPD4"/>
<accession>A0A183MPD4</accession>
<sequence length="77" mass="9014">MKSPYFIFYNEIVDKALDFWQNALSVKRPSNRNLLIRRLWLFPSKNQSLDTVCEHACDPSVKCHTMQVPANFLQVSL</sequence>
<dbReference type="STRING" id="48269.A0A183MPD4"/>
<protein>
    <submittedName>
        <fullName evidence="1">Uncharacterized protein</fullName>
    </submittedName>
</protein>
<dbReference type="Proteomes" id="UP000277204">
    <property type="component" value="Unassembled WGS sequence"/>
</dbReference>
<reference evidence="1 2" key="1">
    <citation type="submission" date="2018-11" db="EMBL/GenBank/DDBJ databases">
        <authorList>
            <consortium name="Pathogen Informatics"/>
        </authorList>
    </citation>
    <scope>NUCLEOTIDE SEQUENCE [LARGE SCALE GENOMIC DNA]</scope>
    <source>
        <strain evidence="1 2">Zambia</strain>
    </source>
</reference>
<keyword evidence="2" id="KW-1185">Reference proteome</keyword>
<dbReference type="EMBL" id="UZAI01017495">
    <property type="protein sequence ID" value="VDP25703.1"/>
    <property type="molecule type" value="Genomic_DNA"/>
</dbReference>